<dbReference type="InterPro" id="IPR036162">
    <property type="entry name" value="Resolvase-like_N_sf"/>
</dbReference>
<dbReference type="PROSITE" id="PS51736">
    <property type="entry name" value="RECOMBINASES_3"/>
    <property type="match status" value="1"/>
</dbReference>
<evidence type="ECO:0000256" key="1">
    <source>
        <dbReference type="ARBA" id="ARBA00009913"/>
    </source>
</evidence>
<proteinExistence type="inferred from homology"/>
<dbReference type="InterPro" id="IPR006119">
    <property type="entry name" value="Resolv_N"/>
</dbReference>
<keyword evidence="8" id="KW-1185">Reference proteome</keyword>
<keyword evidence="2" id="KW-0229">DNA integration</keyword>
<dbReference type="PROSITE" id="PS00398">
    <property type="entry name" value="RECOMBINASES_2"/>
    <property type="match status" value="1"/>
</dbReference>
<reference evidence="8" key="1">
    <citation type="journal article" date="2019" name="Int. J. Syst. Evol. Microbiol.">
        <title>The Global Catalogue of Microorganisms (GCM) 10K type strain sequencing project: providing services to taxonomists for standard genome sequencing and annotation.</title>
        <authorList>
            <consortium name="The Broad Institute Genomics Platform"/>
            <consortium name="The Broad Institute Genome Sequencing Center for Infectious Disease"/>
            <person name="Wu L."/>
            <person name="Ma J."/>
        </authorList>
    </citation>
    <scope>NUCLEOTIDE SEQUENCE [LARGE SCALE GENOMIC DNA]</scope>
    <source>
        <strain evidence="8">CCM 8912</strain>
    </source>
</reference>
<sequence>MAKASKSDQLAVAIAKAISESAIYDFTRHGYRRVSKTLIKLRIEKDGTAPGISLEGGAWNLAFNKALDRMRHAGAAAEAYNFTKRGETESRTEITIMDGEKAKQVAADMAAGRPELDLHPQPETPVDKMAVAIAREIGSKTIHPKQAPELELINERDVENQVKPRWRSVWSAKSWTPAWERVVTYLLQEGALNQQTVLSSTNDDVQILAVADWNKLNRLIADPSPVAGEGTAEKKPQPKHMPVKETAAQRSFSGTGTIYGYARVSTPAQSLDEQVSELKKMGAQQIYSEKFTGTTVDRPEFQKLLTIVQSGDTLIVAKLDRLGRNVKEALEVMDKLQAKGVTLRIGNIGTFETNKNGDLTPMAKMMRTMMLAFAEYERDMIVERTQGGKAYAKAHDPHFREGRKPVIAGERLEQMLDYYKTHTVKETTRAFDVSKATLMRRVAENQAEKQTD</sequence>
<evidence type="ECO:0000256" key="4">
    <source>
        <dbReference type="ARBA" id="ARBA00023172"/>
    </source>
</evidence>
<organism evidence="7 8">
    <name type="scientific">Lacticaseibacillus hegangensis</name>
    <dbReference type="NCBI Taxonomy" id="2486010"/>
    <lineage>
        <taxon>Bacteria</taxon>
        <taxon>Bacillati</taxon>
        <taxon>Bacillota</taxon>
        <taxon>Bacilli</taxon>
        <taxon>Lactobacillales</taxon>
        <taxon>Lactobacillaceae</taxon>
        <taxon>Lacticaseibacillus</taxon>
    </lineage>
</organism>
<evidence type="ECO:0000313" key="8">
    <source>
        <dbReference type="Proteomes" id="UP001597212"/>
    </source>
</evidence>
<evidence type="ECO:0000256" key="5">
    <source>
        <dbReference type="SAM" id="MobiDB-lite"/>
    </source>
</evidence>
<dbReference type="EMBL" id="JBHTOK010000073">
    <property type="protein sequence ID" value="MFD1441655.1"/>
    <property type="molecule type" value="Genomic_DNA"/>
</dbReference>
<evidence type="ECO:0000256" key="2">
    <source>
        <dbReference type="ARBA" id="ARBA00022908"/>
    </source>
</evidence>
<evidence type="ECO:0000259" key="6">
    <source>
        <dbReference type="PROSITE" id="PS51736"/>
    </source>
</evidence>
<dbReference type="Gene3D" id="3.40.50.1390">
    <property type="entry name" value="Resolvase, N-terminal catalytic domain"/>
    <property type="match status" value="1"/>
</dbReference>
<dbReference type="SMART" id="SM00857">
    <property type="entry name" value="Resolvase"/>
    <property type="match status" value="1"/>
</dbReference>
<dbReference type="InterPro" id="IPR050639">
    <property type="entry name" value="SSR_resolvase"/>
</dbReference>
<dbReference type="SUPFAM" id="SSF53041">
    <property type="entry name" value="Resolvase-like"/>
    <property type="match status" value="1"/>
</dbReference>
<dbReference type="PANTHER" id="PTHR30461:SF26">
    <property type="entry name" value="RESOLVASE HOMOLOG YNEB"/>
    <property type="match status" value="1"/>
</dbReference>
<name>A0ABW4CYF9_9LACO</name>
<evidence type="ECO:0000313" key="7">
    <source>
        <dbReference type="EMBL" id="MFD1441655.1"/>
    </source>
</evidence>
<feature type="region of interest" description="Disordered" evidence="5">
    <location>
        <begin position="223"/>
        <end position="248"/>
    </location>
</feature>
<dbReference type="CDD" id="cd03768">
    <property type="entry name" value="SR_ResInv"/>
    <property type="match status" value="1"/>
</dbReference>
<evidence type="ECO:0000256" key="3">
    <source>
        <dbReference type="ARBA" id="ARBA00023125"/>
    </source>
</evidence>
<comment type="caution">
    <text evidence="7">The sequence shown here is derived from an EMBL/GenBank/DDBJ whole genome shotgun (WGS) entry which is preliminary data.</text>
</comment>
<dbReference type="InterPro" id="IPR006118">
    <property type="entry name" value="Recombinase_CS"/>
</dbReference>
<gene>
    <name evidence="7" type="ORF">ACFQ5K_09745</name>
</gene>
<keyword evidence="3" id="KW-0238">DNA-binding</keyword>
<dbReference type="Proteomes" id="UP001597212">
    <property type="component" value="Unassembled WGS sequence"/>
</dbReference>
<dbReference type="Pfam" id="PF00239">
    <property type="entry name" value="Resolvase"/>
    <property type="match status" value="1"/>
</dbReference>
<accession>A0ABW4CYF9</accession>
<dbReference type="PANTHER" id="PTHR30461">
    <property type="entry name" value="DNA-INVERTASE FROM LAMBDOID PROPHAGE"/>
    <property type="match status" value="1"/>
</dbReference>
<keyword evidence="4" id="KW-0233">DNA recombination</keyword>
<protein>
    <submittedName>
        <fullName evidence="7">Recombinase family protein</fullName>
    </submittedName>
</protein>
<feature type="domain" description="Resolvase/invertase-type recombinase catalytic" evidence="6">
    <location>
        <begin position="257"/>
        <end position="396"/>
    </location>
</feature>
<dbReference type="RefSeq" id="WP_318530644.1">
    <property type="nucleotide sequence ID" value="NZ_JBHTOK010000073.1"/>
</dbReference>
<comment type="similarity">
    <text evidence="1">Belongs to the site-specific recombinase resolvase family.</text>
</comment>